<accession>A0ABY7BEC0</accession>
<proteinExistence type="predicted"/>
<evidence type="ECO:0000259" key="1">
    <source>
        <dbReference type="PROSITE" id="PS51186"/>
    </source>
</evidence>
<dbReference type="EMBL" id="CP113836">
    <property type="protein sequence ID" value="WAL69256.1"/>
    <property type="molecule type" value="Genomic_DNA"/>
</dbReference>
<dbReference type="CDD" id="cd04301">
    <property type="entry name" value="NAT_SF"/>
    <property type="match status" value="1"/>
</dbReference>
<dbReference type="EC" id="2.3.1.-" evidence="2"/>
<reference evidence="2" key="1">
    <citation type="submission" date="2022-11" db="EMBL/GenBank/DDBJ databases">
        <authorList>
            <person name="Mo P."/>
        </authorList>
    </citation>
    <scope>NUCLEOTIDE SEQUENCE</scope>
    <source>
        <strain evidence="2">HUAS 11-8</strain>
    </source>
</reference>
<keyword evidence="2" id="KW-0808">Transferase</keyword>
<dbReference type="RefSeq" id="WP_268759343.1">
    <property type="nucleotide sequence ID" value="NZ_CP113836.1"/>
</dbReference>
<dbReference type="Proteomes" id="UP001163203">
    <property type="component" value="Chromosome"/>
</dbReference>
<dbReference type="InterPro" id="IPR000182">
    <property type="entry name" value="GNAT_dom"/>
</dbReference>
<dbReference type="Pfam" id="PF18014">
    <property type="entry name" value="Acetyltransf_18"/>
    <property type="match status" value="1"/>
</dbReference>
<dbReference type="PROSITE" id="PS51186">
    <property type="entry name" value="GNAT"/>
    <property type="match status" value="1"/>
</dbReference>
<evidence type="ECO:0000313" key="3">
    <source>
        <dbReference type="Proteomes" id="UP001163203"/>
    </source>
</evidence>
<dbReference type="PANTHER" id="PTHR47237">
    <property type="entry name" value="SLL0310 PROTEIN"/>
    <property type="match status" value="1"/>
</dbReference>
<protein>
    <submittedName>
        <fullName evidence="2">GNAT family N-acetyltransferase</fullName>
        <ecNumber evidence="2">2.3.1.-</ecNumber>
    </submittedName>
</protein>
<keyword evidence="3" id="KW-1185">Reference proteome</keyword>
<gene>
    <name evidence="2" type="ORF">ORV05_16285</name>
</gene>
<keyword evidence="2" id="KW-0012">Acyltransferase</keyword>
<dbReference type="SUPFAM" id="SSF55729">
    <property type="entry name" value="Acyl-CoA N-acyltransferases (Nat)"/>
    <property type="match status" value="1"/>
</dbReference>
<organism evidence="2 3">
    <name type="scientific">Amycolatopsis cynarae</name>
    <dbReference type="NCBI Taxonomy" id="2995223"/>
    <lineage>
        <taxon>Bacteria</taxon>
        <taxon>Bacillati</taxon>
        <taxon>Actinomycetota</taxon>
        <taxon>Actinomycetes</taxon>
        <taxon>Pseudonocardiales</taxon>
        <taxon>Pseudonocardiaceae</taxon>
        <taxon>Amycolatopsis</taxon>
    </lineage>
</organism>
<dbReference type="Pfam" id="PF00583">
    <property type="entry name" value="Acetyltransf_1"/>
    <property type="match status" value="1"/>
</dbReference>
<name>A0ABY7BEC0_9PSEU</name>
<dbReference type="InterPro" id="IPR016181">
    <property type="entry name" value="Acyl_CoA_acyltransferase"/>
</dbReference>
<dbReference type="InterPro" id="IPR052729">
    <property type="entry name" value="Acyl/Acetyltrans_Enzymes"/>
</dbReference>
<dbReference type="Gene3D" id="3.40.630.30">
    <property type="match status" value="1"/>
</dbReference>
<feature type="domain" description="N-acetyltransferase" evidence="1">
    <location>
        <begin position="2"/>
        <end position="139"/>
    </location>
</feature>
<evidence type="ECO:0000313" key="2">
    <source>
        <dbReference type="EMBL" id="WAL69256.1"/>
    </source>
</evidence>
<dbReference type="PANTHER" id="PTHR47237:SF2">
    <property type="entry name" value="BLL4206 PROTEIN"/>
    <property type="match status" value="1"/>
</dbReference>
<dbReference type="GO" id="GO:0016746">
    <property type="term" value="F:acyltransferase activity"/>
    <property type="evidence" value="ECO:0007669"/>
    <property type="project" value="UniProtKB-KW"/>
</dbReference>
<dbReference type="InterPro" id="IPR041496">
    <property type="entry name" value="YitH/HolE_GNAT"/>
</dbReference>
<sequence length="275" mass="29607">MPAIRTVTEADLPSLVALTEDRGWFYPEHRWTFLLGAGEVFGVDGERGDLAGVVLLTRYGPGLAAIGTMLVHSRYGRQGLGTALMRHALHQAGDATVFLYATPYGRPLYARLGFRTTGTLYTYTGPFAPENVPEGSRVAGPGDRDGILRLDAEVFGADRESLLAQVDKYAHQVRVIDRDGRITGYAAALPARDGIAIGPLAAASDEDARALITDLARETGTTVRLDLAESRTALRSWAAARGLRPNDGNAMMVLGDRLLPGDRDRLYLPVMTALG</sequence>
<dbReference type="Gene3D" id="3.40.630.90">
    <property type="match status" value="1"/>
</dbReference>